<feature type="region of interest" description="Disordered" evidence="3">
    <location>
        <begin position="23"/>
        <end position="48"/>
    </location>
</feature>
<keyword evidence="2" id="KW-0808">Transferase</keyword>
<keyword evidence="5" id="KW-0378">Hydrolase</keyword>
<dbReference type="InterPro" id="IPR023296">
    <property type="entry name" value="Glyco_hydro_beta-prop_sf"/>
</dbReference>
<feature type="chain" id="PRO_5042843982" evidence="4">
    <location>
        <begin position="22"/>
        <end position="376"/>
    </location>
</feature>
<evidence type="ECO:0000256" key="1">
    <source>
        <dbReference type="ARBA" id="ARBA00022676"/>
    </source>
</evidence>
<comment type="caution">
    <text evidence="5">The sequence shown here is derived from an EMBL/GenBank/DDBJ whole genome shotgun (WGS) entry which is preliminary data.</text>
</comment>
<dbReference type="Gene3D" id="2.115.10.20">
    <property type="entry name" value="Glycosyl hydrolase domain, family 43"/>
    <property type="match status" value="1"/>
</dbReference>
<dbReference type="InterPro" id="IPR007184">
    <property type="entry name" value="Mannoside_phosphorylase"/>
</dbReference>
<reference evidence="6" key="1">
    <citation type="journal article" date="2023" name="Mol. Phylogenet. Evol.">
        <title>Genome-scale phylogeny and comparative genomics of the fungal order Sordariales.</title>
        <authorList>
            <person name="Hensen N."/>
            <person name="Bonometti L."/>
            <person name="Westerberg I."/>
            <person name="Brannstrom I.O."/>
            <person name="Guillou S."/>
            <person name="Cros-Aarteil S."/>
            <person name="Calhoun S."/>
            <person name="Haridas S."/>
            <person name="Kuo A."/>
            <person name="Mondo S."/>
            <person name="Pangilinan J."/>
            <person name="Riley R."/>
            <person name="LaButti K."/>
            <person name="Andreopoulos B."/>
            <person name="Lipzen A."/>
            <person name="Chen C."/>
            <person name="Yan M."/>
            <person name="Daum C."/>
            <person name="Ng V."/>
            <person name="Clum A."/>
            <person name="Steindorff A."/>
            <person name="Ohm R.A."/>
            <person name="Martin F."/>
            <person name="Silar P."/>
            <person name="Natvig D.O."/>
            <person name="Lalanne C."/>
            <person name="Gautier V."/>
            <person name="Ament-Velasquez S.L."/>
            <person name="Kruys A."/>
            <person name="Hutchinson M.I."/>
            <person name="Powell A.J."/>
            <person name="Barry K."/>
            <person name="Miller A.N."/>
            <person name="Grigoriev I.V."/>
            <person name="Debuchy R."/>
            <person name="Gladieux P."/>
            <person name="Hiltunen Thoren M."/>
            <person name="Johannesson H."/>
        </authorList>
    </citation>
    <scope>NUCLEOTIDE SEQUENCE [LARGE SCALE GENOMIC DNA]</scope>
    <source>
        <strain evidence="6">CBS 340.73</strain>
    </source>
</reference>
<dbReference type="GO" id="GO:0016757">
    <property type="term" value="F:glycosyltransferase activity"/>
    <property type="evidence" value="ECO:0007669"/>
    <property type="project" value="UniProtKB-KW"/>
</dbReference>
<accession>A0AAN6N869</accession>
<dbReference type="GO" id="GO:0016787">
    <property type="term" value="F:hydrolase activity"/>
    <property type="evidence" value="ECO:0007669"/>
    <property type="project" value="UniProtKB-KW"/>
</dbReference>
<dbReference type="PANTHER" id="PTHR34106">
    <property type="entry name" value="GLYCOSIDASE"/>
    <property type="match status" value="1"/>
</dbReference>
<organism evidence="5 6">
    <name type="scientific">Diplogelasinospora grovesii</name>
    <dbReference type="NCBI Taxonomy" id="303347"/>
    <lineage>
        <taxon>Eukaryota</taxon>
        <taxon>Fungi</taxon>
        <taxon>Dikarya</taxon>
        <taxon>Ascomycota</taxon>
        <taxon>Pezizomycotina</taxon>
        <taxon>Sordariomycetes</taxon>
        <taxon>Sordariomycetidae</taxon>
        <taxon>Sordariales</taxon>
        <taxon>Diplogelasinosporaceae</taxon>
        <taxon>Diplogelasinospora</taxon>
    </lineage>
</organism>
<dbReference type="EMBL" id="MU853810">
    <property type="protein sequence ID" value="KAK3939518.1"/>
    <property type="molecule type" value="Genomic_DNA"/>
</dbReference>
<keyword evidence="6" id="KW-1185">Reference proteome</keyword>
<dbReference type="Pfam" id="PF04041">
    <property type="entry name" value="Glyco_hydro_130"/>
    <property type="match status" value="1"/>
</dbReference>
<evidence type="ECO:0000313" key="6">
    <source>
        <dbReference type="Proteomes" id="UP001303473"/>
    </source>
</evidence>
<name>A0AAN6N869_9PEZI</name>
<feature type="signal peptide" evidence="4">
    <location>
        <begin position="1"/>
        <end position="21"/>
    </location>
</feature>
<sequence>MMMASLQPLLLLALAAANTLAAPPSRQSTPRAYGSNTPPSITPETRQNEANYTAPYFPLLGFEQYAGNPILRPNPNNSWESAYLYNPSAIVLDDKVFLLYRAQDQEKKSSIGLAWSDDGYSFTRYNKPVVEATEWYEEIGGCEDPRVVRVNGTFYLTYTAYNNVTARLCLATSTDLVHWTKYGPILPDFTEIVYNWRQPVVYYGPTPAGWTKSGAIIDERQPDGYYYMQFGDTYLYTANSTDLIHWSVSGGAAGVPFAPPLNVWEQGLMESGPPPIKTRDGKWLKVYNAMATGLGGYTATQYSTGQMLIDPANAPLGPPLARIETPILQPTTQTEIKGQVDNVVFSEGLVQFRGKWLLYFGAGDAFLSVAQAPVQP</sequence>
<evidence type="ECO:0000256" key="2">
    <source>
        <dbReference type="ARBA" id="ARBA00022679"/>
    </source>
</evidence>
<keyword evidence="4" id="KW-0732">Signal</keyword>
<feature type="compositionally biased region" description="Polar residues" evidence="3">
    <location>
        <begin position="25"/>
        <end position="48"/>
    </location>
</feature>
<dbReference type="AlphaFoldDB" id="A0AAN6N869"/>
<dbReference type="CDD" id="cd18610">
    <property type="entry name" value="GH130_BT3780-like"/>
    <property type="match status" value="1"/>
</dbReference>
<dbReference type="Proteomes" id="UP001303473">
    <property type="component" value="Unassembled WGS sequence"/>
</dbReference>
<keyword evidence="1" id="KW-0328">Glycosyltransferase</keyword>
<gene>
    <name evidence="5" type="ORF">QBC46DRAFT_387754</name>
</gene>
<evidence type="ECO:0000313" key="5">
    <source>
        <dbReference type="EMBL" id="KAK3939518.1"/>
    </source>
</evidence>
<evidence type="ECO:0000256" key="3">
    <source>
        <dbReference type="SAM" id="MobiDB-lite"/>
    </source>
</evidence>
<proteinExistence type="predicted"/>
<dbReference type="PANTHER" id="PTHR34106:SF5">
    <property type="entry name" value="GLYCOSIDASE"/>
    <property type="match status" value="1"/>
</dbReference>
<dbReference type="SUPFAM" id="SSF75005">
    <property type="entry name" value="Arabinanase/levansucrase/invertase"/>
    <property type="match status" value="1"/>
</dbReference>
<evidence type="ECO:0000256" key="4">
    <source>
        <dbReference type="SAM" id="SignalP"/>
    </source>
</evidence>
<protein>
    <submittedName>
        <fullName evidence="5">Glycosyl hydrolase</fullName>
    </submittedName>
</protein>